<evidence type="ECO:0000313" key="1">
    <source>
        <dbReference type="EMBL" id="KAF7263347.1"/>
    </source>
</evidence>
<keyword evidence="2" id="KW-1185">Reference proteome</keyword>
<dbReference type="AlphaFoldDB" id="A0A834HMK5"/>
<gene>
    <name evidence="1" type="ORF">GWI33_002766</name>
</gene>
<dbReference type="Proteomes" id="UP000625711">
    <property type="component" value="Unassembled WGS sequence"/>
</dbReference>
<name>A0A834HMK5_RHYFE</name>
<accession>A0A834HMK5</accession>
<comment type="caution">
    <text evidence="1">The sequence shown here is derived from an EMBL/GenBank/DDBJ whole genome shotgun (WGS) entry which is preliminary data.</text>
</comment>
<reference evidence="1" key="1">
    <citation type="submission" date="2020-08" db="EMBL/GenBank/DDBJ databases">
        <title>Genome sequencing and assembly of the red palm weevil Rhynchophorus ferrugineus.</title>
        <authorList>
            <person name="Dias G.B."/>
            <person name="Bergman C.M."/>
            <person name="Manee M."/>
        </authorList>
    </citation>
    <scope>NUCLEOTIDE SEQUENCE</scope>
    <source>
        <strain evidence="1">AA-2017</strain>
        <tissue evidence="1">Whole larva</tissue>
    </source>
</reference>
<organism evidence="1 2">
    <name type="scientific">Rhynchophorus ferrugineus</name>
    <name type="common">Red palm weevil</name>
    <name type="synonym">Curculio ferrugineus</name>
    <dbReference type="NCBI Taxonomy" id="354439"/>
    <lineage>
        <taxon>Eukaryota</taxon>
        <taxon>Metazoa</taxon>
        <taxon>Ecdysozoa</taxon>
        <taxon>Arthropoda</taxon>
        <taxon>Hexapoda</taxon>
        <taxon>Insecta</taxon>
        <taxon>Pterygota</taxon>
        <taxon>Neoptera</taxon>
        <taxon>Endopterygota</taxon>
        <taxon>Coleoptera</taxon>
        <taxon>Polyphaga</taxon>
        <taxon>Cucujiformia</taxon>
        <taxon>Curculionidae</taxon>
        <taxon>Dryophthorinae</taxon>
        <taxon>Rhynchophorus</taxon>
    </lineage>
</organism>
<dbReference type="EMBL" id="JAACXV010022075">
    <property type="protein sequence ID" value="KAF7263347.1"/>
    <property type="molecule type" value="Genomic_DNA"/>
</dbReference>
<sequence>MHNTDSGGNLSQKTIAAAANAIWLSGFVLIRETKERGKVLRSETRSAKGGTASFVDGARFLPVAKGLSARGLNPE</sequence>
<protein>
    <submittedName>
        <fullName evidence="1">Uncharacterized protein</fullName>
    </submittedName>
</protein>
<evidence type="ECO:0000313" key="2">
    <source>
        <dbReference type="Proteomes" id="UP000625711"/>
    </source>
</evidence>
<proteinExistence type="predicted"/>